<protein>
    <recommendedName>
        <fullName evidence="3">Retrotransposon gag domain-containing protein</fullName>
    </recommendedName>
</protein>
<gene>
    <name evidence="1" type="ORF">Bca52824_042517</name>
</gene>
<name>A0A8X7RYI0_BRACI</name>
<organism evidence="1 2">
    <name type="scientific">Brassica carinata</name>
    <name type="common">Ethiopian mustard</name>
    <name type="synonym">Abyssinian cabbage</name>
    <dbReference type="NCBI Taxonomy" id="52824"/>
    <lineage>
        <taxon>Eukaryota</taxon>
        <taxon>Viridiplantae</taxon>
        <taxon>Streptophyta</taxon>
        <taxon>Embryophyta</taxon>
        <taxon>Tracheophyta</taxon>
        <taxon>Spermatophyta</taxon>
        <taxon>Magnoliopsida</taxon>
        <taxon>eudicotyledons</taxon>
        <taxon>Gunneridae</taxon>
        <taxon>Pentapetalae</taxon>
        <taxon>rosids</taxon>
        <taxon>malvids</taxon>
        <taxon>Brassicales</taxon>
        <taxon>Brassicaceae</taxon>
        <taxon>Brassiceae</taxon>
        <taxon>Brassica</taxon>
    </lineage>
</organism>
<dbReference type="OrthoDB" id="1112175at2759"/>
<reference evidence="1 2" key="1">
    <citation type="submission" date="2020-02" db="EMBL/GenBank/DDBJ databases">
        <authorList>
            <person name="Ma Q."/>
            <person name="Huang Y."/>
            <person name="Song X."/>
            <person name="Pei D."/>
        </authorList>
    </citation>
    <scope>NUCLEOTIDE SEQUENCE [LARGE SCALE GENOMIC DNA]</scope>
    <source>
        <strain evidence="1">Sxm20200214</strain>
        <tissue evidence="1">Leaf</tissue>
    </source>
</reference>
<dbReference type="AlphaFoldDB" id="A0A8X7RYI0"/>
<evidence type="ECO:0000313" key="2">
    <source>
        <dbReference type="Proteomes" id="UP000886595"/>
    </source>
</evidence>
<sequence>MKMKVDLVLLKNISHRDVARDLWEHIRKRFYVSNGPRNQNMKADLACCKQHGMTMEAYYGILNKIWDNVNNYSPLQKDREHCWTQYRSTEQLGPNGLAHTTTRGAQF</sequence>
<dbReference type="EMBL" id="JAAMPC010000009">
    <property type="protein sequence ID" value="KAG2295848.1"/>
    <property type="molecule type" value="Genomic_DNA"/>
</dbReference>
<evidence type="ECO:0008006" key="3">
    <source>
        <dbReference type="Google" id="ProtNLM"/>
    </source>
</evidence>
<keyword evidence="2" id="KW-1185">Reference proteome</keyword>
<dbReference type="Proteomes" id="UP000886595">
    <property type="component" value="Unassembled WGS sequence"/>
</dbReference>
<comment type="caution">
    <text evidence="1">The sequence shown here is derived from an EMBL/GenBank/DDBJ whole genome shotgun (WGS) entry which is preliminary data.</text>
</comment>
<evidence type="ECO:0000313" key="1">
    <source>
        <dbReference type="EMBL" id="KAG2295848.1"/>
    </source>
</evidence>
<proteinExistence type="predicted"/>
<accession>A0A8X7RYI0</accession>